<dbReference type="InterPro" id="IPR020471">
    <property type="entry name" value="AKR"/>
</dbReference>
<name>A0A7S1XIR3_9RHOD</name>
<dbReference type="InterPro" id="IPR050523">
    <property type="entry name" value="AKR_Detox_Biosynth"/>
</dbReference>
<dbReference type="SUPFAM" id="SSF51430">
    <property type="entry name" value="NAD(P)-linked oxidoreductase"/>
    <property type="match status" value="1"/>
</dbReference>
<feature type="domain" description="NADP-dependent oxidoreductase" evidence="1">
    <location>
        <begin position="3"/>
        <end position="284"/>
    </location>
</feature>
<dbReference type="Gene3D" id="3.20.20.100">
    <property type="entry name" value="NADP-dependent oxidoreductase domain"/>
    <property type="match status" value="1"/>
</dbReference>
<gene>
    <name evidence="2" type="ORF">EAUS1353_LOCUS1921</name>
</gene>
<reference evidence="2" key="1">
    <citation type="submission" date="2021-01" db="EMBL/GenBank/DDBJ databases">
        <authorList>
            <person name="Corre E."/>
            <person name="Pelletier E."/>
            <person name="Niang G."/>
            <person name="Scheremetjew M."/>
            <person name="Finn R."/>
            <person name="Kale V."/>
            <person name="Holt S."/>
            <person name="Cochrane G."/>
            <person name="Meng A."/>
            <person name="Brown T."/>
            <person name="Cohen L."/>
        </authorList>
    </citation>
    <scope>NUCLEOTIDE SEQUENCE</scope>
    <source>
        <strain evidence="2">CCMP3124</strain>
    </source>
</reference>
<dbReference type="GO" id="GO:0016491">
    <property type="term" value="F:oxidoreductase activity"/>
    <property type="evidence" value="ECO:0007669"/>
    <property type="project" value="InterPro"/>
</dbReference>
<protein>
    <recommendedName>
        <fullName evidence="1">NADP-dependent oxidoreductase domain-containing protein</fullName>
    </recommendedName>
</protein>
<dbReference type="EMBL" id="HBGI01002942">
    <property type="protein sequence ID" value="CAD9240183.1"/>
    <property type="molecule type" value="Transcribed_RNA"/>
</dbReference>
<dbReference type="PANTHER" id="PTHR43364:SF17">
    <property type="entry name" value="ALDO KETO REDUCTASE"/>
    <property type="match status" value="1"/>
</dbReference>
<proteinExistence type="predicted"/>
<sequence>MKENSELREHIVLATKVAGYSKSSNVPMRRTDPPGERDMPCRLDAESIRAAVKGSLRRLNTDYIDLYQLHWPDRYAPTFGSTVYDESKRRENAISFKETIGALKELIDEGKIRAWGLSNETTFGVCEAVRAADELGAPRPASIQNSYSLLHRSFETELAEACAPSHYNIGLLPWSILCGGALSGKYLPDSGVDTKASRHTMFPRFQPRFAEDRAVEATKGYVKVAKDAGMSPVTLATAFCCSRPFIAKNGSCIIGATTMDQLRESIDACAVELSKDTIEKINQVHLKCRDPITTL</sequence>
<dbReference type="AlphaFoldDB" id="A0A7S1XIR3"/>
<dbReference type="InterPro" id="IPR036812">
    <property type="entry name" value="NAD(P)_OxRdtase_dom_sf"/>
</dbReference>
<dbReference type="PANTHER" id="PTHR43364">
    <property type="entry name" value="NADH-SPECIFIC METHYLGLYOXAL REDUCTASE-RELATED"/>
    <property type="match status" value="1"/>
</dbReference>
<dbReference type="PRINTS" id="PR00069">
    <property type="entry name" value="ALDKETRDTASE"/>
</dbReference>
<dbReference type="Pfam" id="PF00248">
    <property type="entry name" value="Aldo_ket_red"/>
    <property type="match status" value="1"/>
</dbReference>
<accession>A0A7S1XIR3</accession>
<evidence type="ECO:0000259" key="1">
    <source>
        <dbReference type="Pfam" id="PF00248"/>
    </source>
</evidence>
<dbReference type="InterPro" id="IPR023210">
    <property type="entry name" value="NADP_OxRdtase_dom"/>
</dbReference>
<organism evidence="2">
    <name type="scientific">Erythrolobus australicus</name>
    <dbReference type="NCBI Taxonomy" id="1077150"/>
    <lineage>
        <taxon>Eukaryota</taxon>
        <taxon>Rhodophyta</taxon>
        <taxon>Bangiophyceae</taxon>
        <taxon>Porphyridiales</taxon>
        <taxon>Porphyridiaceae</taxon>
        <taxon>Erythrolobus</taxon>
    </lineage>
</organism>
<evidence type="ECO:0000313" key="2">
    <source>
        <dbReference type="EMBL" id="CAD9240183.1"/>
    </source>
</evidence>